<feature type="region of interest" description="Disordered" evidence="5">
    <location>
        <begin position="176"/>
        <end position="247"/>
    </location>
</feature>
<comment type="caution">
    <text evidence="7">The sequence shown here is derived from an EMBL/GenBank/DDBJ whole genome shotgun (WGS) entry which is preliminary data.</text>
</comment>
<feature type="transmembrane region" description="Helical" evidence="6">
    <location>
        <begin position="326"/>
        <end position="344"/>
    </location>
</feature>
<keyword evidence="4 6" id="KW-0472">Membrane</keyword>
<evidence type="ECO:0000256" key="5">
    <source>
        <dbReference type="SAM" id="MobiDB-lite"/>
    </source>
</evidence>
<comment type="subcellular location">
    <subcellularLocation>
        <location evidence="1">Membrane</location>
        <topology evidence="1">Multi-pass membrane protein</topology>
    </subcellularLocation>
</comment>
<dbReference type="PANTHER" id="PTHR31794">
    <property type="entry name" value="AUXIN EFFLUX TRANSPORTER FAMILY PROTEIN (EUROFUNG)"/>
    <property type="match status" value="1"/>
</dbReference>
<dbReference type="InterPro" id="IPR004776">
    <property type="entry name" value="Mem_transp_PIN-like"/>
</dbReference>
<evidence type="ECO:0000256" key="3">
    <source>
        <dbReference type="ARBA" id="ARBA00022989"/>
    </source>
</evidence>
<feature type="transmembrane region" description="Helical" evidence="6">
    <location>
        <begin position="356"/>
        <end position="382"/>
    </location>
</feature>
<dbReference type="PANTHER" id="PTHR31794:SF4">
    <property type="entry name" value="AUXIN EFFLUX TRANSPORTER FAMILY PROTEIN (EUROFUNG)"/>
    <property type="match status" value="1"/>
</dbReference>
<evidence type="ECO:0000256" key="4">
    <source>
        <dbReference type="ARBA" id="ARBA00023136"/>
    </source>
</evidence>
<feature type="transmembrane region" description="Helical" evidence="6">
    <location>
        <begin position="75"/>
        <end position="96"/>
    </location>
</feature>
<feature type="transmembrane region" description="Helical" evidence="6">
    <location>
        <begin position="272"/>
        <end position="294"/>
    </location>
</feature>
<dbReference type="Proteomes" id="UP001629113">
    <property type="component" value="Unassembled WGS sequence"/>
</dbReference>
<evidence type="ECO:0000313" key="8">
    <source>
        <dbReference type="Proteomes" id="UP001629113"/>
    </source>
</evidence>
<evidence type="ECO:0000313" key="7">
    <source>
        <dbReference type="EMBL" id="KAL3428001.1"/>
    </source>
</evidence>
<organism evidence="7 8">
    <name type="scientific">Phlyctema vagabunda</name>
    <dbReference type="NCBI Taxonomy" id="108571"/>
    <lineage>
        <taxon>Eukaryota</taxon>
        <taxon>Fungi</taxon>
        <taxon>Dikarya</taxon>
        <taxon>Ascomycota</taxon>
        <taxon>Pezizomycotina</taxon>
        <taxon>Leotiomycetes</taxon>
        <taxon>Helotiales</taxon>
        <taxon>Dermateaceae</taxon>
        <taxon>Phlyctema</taxon>
    </lineage>
</organism>
<accession>A0ABR4PYR9</accession>
<protein>
    <submittedName>
        <fullName evidence="7">Membrane transporter</fullName>
    </submittedName>
</protein>
<keyword evidence="8" id="KW-1185">Reference proteome</keyword>
<dbReference type="Pfam" id="PF03547">
    <property type="entry name" value="Mem_trans"/>
    <property type="match status" value="1"/>
</dbReference>
<proteinExistence type="predicted"/>
<gene>
    <name evidence="7" type="ORF">PVAG01_01510</name>
</gene>
<feature type="transmembrane region" description="Helical" evidence="6">
    <location>
        <begin position="12"/>
        <end position="31"/>
    </location>
</feature>
<feature type="transmembrane region" description="Helical" evidence="6">
    <location>
        <begin position="394"/>
        <end position="413"/>
    </location>
</feature>
<evidence type="ECO:0000256" key="2">
    <source>
        <dbReference type="ARBA" id="ARBA00022692"/>
    </source>
</evidence>
<reference evidence="7 8" key="1">
    <citation type="submission" date="2024-06" db="EMBL/GenBank/DDBJ databases">
        <title>Complete genome of Phlyctema vagabunda strain 19-DSS-EL-015.</title>
        <authorList>
            <person name="Fiorenzani C."/>
        </authorList>
    </citation>
    <scope>NUCLEOTIDE SEQUENCE [LARGE SCALE GENOMIC DNA]</scope>
    <source>
        <strain evidence="7 8">19-DSS-EL-015</strain>
    </source>
</reference>
<keyword evidence="3 6" id="KW-1133">Transmembrane helix</keyword>
<feature type="compositionally biased region" description="Low complexity" evidence="5">
    <location>
        <begin position="209"/>
        <end position="219"/>
    </location>
</feature>
<name>A0ABR4PYR9_9HELO</name>
<sequence>MSDDSKSIVSSFVGALQASLAVLLTICYGAVAARYGMLKETSARDISKTCVRVFLPALLIENVGSELKLETASRYAPILAWALFYTLTSMALGWALRRAFPRTFPAWSIPAICFNNTTALPLVLIQSLDSSGILGQLKKGGDDTNSAIVSRAKSYFLVASVVGNCLTFAVGPKLLDDENAPEGVEDSKSDENTENSEEDERRGRDEENSNNISRRSSPEPTNSAGRTAEEEEEHVNERTHLLPPTIKTQQARFSKASERQYKKLPLGVQKSLGVLGSLMNAPLVGAIVGAVIGLTPPLHKAFFHEPDQGGIFKAWLTTSIKNVGELFAALQLVVVGAKLGSGLLKMKRGEESGTVRWTPCLIIFLIRFFLWPIASIAIIWVVASKTNWVDDDPALWFVLMLMPTGPPATKLTALADVSGASEAEKMSIAKFITLSYMVSPVICFAVVASLRATAAVAQ</sequence>
<feature type="transmembrane region" description="Helical" evidence="6">
    <location>
        <begin position="434"/>
        <end position="457"/>
    </location>
</feature>
<keyword evidence="2 6" id="KW-0812">Transmembrane</keyword>
<evidence type="ECO:0000256" key="1">
    <source>
        <dbReference type="ARBA" id="ARBA00004141"/>
    </source>
</evidence>
<evidence type="ECO:0000256" key="6">
    <source>
        <dbReference type="SAM" id="Phobius"/>
    </source>
</evidence>
<dbReference type="EMBL" id="JBFCZG010000001">
    <property type="protein sequence ID" value="KAL3428001.1"/>
    <property type="molecule type" value="Genomic_DNA"/>
</dbReference>